<feature type="domain" description="VLRF1" evidence="21">
    <location>
        <begin position="211"/>
        <end position="354"/>
    </location>
</feature>
<dbReference type="InterPro" id="IPR013087">
    <property type="entry name" value="Znf_C2H2_type"/>
</dbReference>
<comment type="similarity">
    <text evidence="2 19">Belongs to the ANKZF1/VMS1 family.</text>
</comment>
<dbReference type="Pfam" id="PF18716">
    <property type="entry name" value="VATC"/>
    <property type="match status" value="1"/>
</dbReference>
<evidence type="ECO:0000256" key="18">
    <source>
        <dbReference type="PROSITE-ProRule" id="PRU00023"/>
    </source>
</evidence>
<comment type="function">
    <text evidence="14">Endonuclease that cleaves polypeptidyl-tRNAs downstream of the ribosome-associated quality control (RQC) pathway to release incompletely synthesized polypeptides for degradation. The RQC pathway disassembles aberrantly stalled translation complexes to recycle or degrade the constituent parts. ANKZF1 acts downstream disassembly of stalled ribosomes and specifically cleaves off the terminal 3'-CCA nucleotides universal to all tRNAs from polypeptidyl-tRNAs, releasing (1) ubiquitinated polypeptides from 60S ribosomal subunit for degradation and (2) cleaved tRNAs. ANKZF1-cleaved tRNAs are then repaired and recycled by ELAC1 and TRNT1. Also plays a role in the cellular response to hydrogen peroxide and in the maintenance of mitochondrial integrity under conditions of cellular stress.</text>
</comment>
<keyword evidence="13" id="KW-0175">Coiled coil</keyword>
<dbReference type="Pfam" id="PF00023">
    <property type="entry name" value="Ank"/>
    <property type="match status" value="1"/>
</dbReference>
<keyword evidence="23" id="KW-1185">Reference proteome</keyword>
<feature type="region of interest" description="Disordered" evidence="20">
    <location>
        <begin position="362"/>
        <end position="416"/>
    </location>
</feature>
<evidence type="ECO:0000256" key="2">
    <source>
        <dbReference type="ARBA" id="ARBA00009262"/>
    </source>
</evidence>
<feature type="region of interest" description="Disordered" evidence="20">
    <location>
        <begin position="441"/>
        <end position="474"/>
    </location>
</feature>
<dbReference type="InterPro" id="IPR036770">
    <property type="entry name" value="Ankyrin_rpt-contain_sf"/>
</dbReference>
<dbReference type="GO" id="GO:0008270">
    <property type="term" value="F:zinc ion binding"/>
    <property type="evidence" value="ECO:0007669"/>
    <property type="project" value="UniProtKB-KW"/>
</dbReference>
<evidence type="ECO:0000259" key="21">
    <source>
        <dbReference type="PROSITE" id="PS52044"/>
    </source>
</evidence>
<dbReference type="PANTHER" id="PTHR16036:SF2">
    <property type="entry name" value="TRNA ENDONUCLEASE ANKZF1"/>
    <property type="match status" value="1"/>
</dbReference>
<evidence type="ECO:0000313" key="22">
    <source>
        <dbReference type="EMBL" id="OWK12969.1"/>
    </source>
</evidence>
<dbReference type="Proteomes" id="UP000242450">
    <property type="component" value="Chromosome 8"/>
</dbReference>
<keyword evidence="9" id="KW-0863">Zinc-finger</keyword>
<protein>
    <recommendedName>
        <fullName evidence="16">tRNA endonuclease ANKZF1</fullName>
    </recommendedName>
    <alternativeName>
        <fullName evidence="17">Ankyrin repeat and zinc finger domain-containing protein 1</fullName>
    </alternativeName>
</protein>
<evidence type="ECO:0000256" key="10">
    <source>
        <dbReference type="ARBA" id="ARBA00022801"/>
    </source>
</evidence>
<comment type="subcellular location">
    <subcellularLocation>
        <location evidence="1">Cytoplasm</location>
    </subcellularLocation>
</comment>
<feature type="region of interest" description="Disordered" evidence="20">
    <location>
        <begin position="589"/>
        <end position="656"/>
    </location>
</feature>
<evidence type="ECO:0000256" key="11">
    <source>
        <dbReference type="ARBA" id="ARBA00022833"/>
    </source>
</evidence>
<dbReference type="Gene3D" id="1.25.40.20">
    <property type="entry name" value="Ankyrin repeat-containing domain"/>
    <property type="match status" value="1"/>
</dbReference>
<feature type="compositionally biased region" description="Acidic residues" evidence="20">
    <location>
        <begin position="131"/>
        <end position="140"/>
    </location>
</feature>
<dbReference type="GO" id="GO:0005737">
    <property type="term" value="C:cytoplasm"/>
    <property type="evidence" value="ECO:0007669"/>
    <property type="project" value="UniProtKB-SubCell"/>
</dbReference>
<evidence type="ECO:0000256" key="12">
    <source>
        <dbReference type="ARBA" id="ARBA00023043"/>
    </source>
</evidence>
<evidence type="ECO:0000256" key="4">
    <source>
        <dbReference type="ARBA" id="ARBA00022553"/>
    </source>
</evidence>
<gene>
    <name evidence="22" type="ORF">Celaphus_00015021</name>
</gene>
<dbReference type="InterPro" id="IPR047139">
    <property type="entry name" value="ANKZ1/VMS1"/>
</dbReference>
<keyword evidence="7" id="KW-0677">Repeat</keyword>
<comment type="subunit">
    <text evidence="15">Interacts (via VIM motif) with VCP.</text>
</comment>
<evidence type="ECO:0000256" key="8">
    <source>
        <dbReference type="ARBA" id="ARBA00022759"/>
    </source>
</evidence>
<keyword evidence="5 19" id="KW-0540">Nuclease</keyword>
<dbReference type="GO" id="GO:0016787">
    <property type="term" value="F:hydrolase activity"/>
    <property type="evidence" value="ECO:0007669"/>
    <property type="project" value="UniProtKB-KW"/>
</dbReference>
<evidence type="ECO:0000256" key="6">
    <source>
        <dbReference type="ARBA" id="ARBA00022723"/>
    </source>
</evidence>
<dbReference type="PROSITE" id="PS50088">
    <property type="entry name" value="ANK_REPEAT"/>
    <property type="match status" value="1"/>
</dbReference>
<evidence type="ECO:0000313" key="23">
    <source>
        <dbReference type="Proteomes" id="UP000242450"/>
    </source>
</evidence>
<keyword evidence="3 19" id="KW-0963">Cytoplasm</keyword>
<evidence type="ECO:0000256" key="5">
    <source>
        <dbReference type="ARBA" id="ARBA00022722"/>
    </source>
</evidence>
<reference evidence="22 23" key="1">
    <citation type="journal article" date="2018" name="Mol. Genet. Genomics">
        <title>The red deer Cervus elaphus genome CerEla1.0: sequencing, annotating, genes, and chromosomes.</title>
        <authorList>
            <person name="Bana N.A."/>
            <person name="Nyiri A."/>
            <person name="Nagy J."/>
            <person name="Frank K."/>
            <person name="Nagy T."/>
            <person name="Steger V."/>
            <person name="Schiller M."/>
            <person name="Lakatos P."/>
            <person name="Sugar L."/>
            <person name="Horn P."/>
            <person name="Barta E."/>
            <person name="Orosz L."/>
        </authorList>
    </citation>
    <scope>NUCLEOTIDE SEQUENCE [LARGE SCALE GENOMIC DNA]</scope>
    <source>
        <strain evidence="22">Hungarian</strain>
    </source>
</reference>
<name>A0A212D402_CEREH</name>
<feature type="region of interest" description="Disordered" evidence="20">
    <location>
        <begin position="120"/>
        <end position="140"/>
    </location>
</feature>
<feature type="active site" evidence="19">
    <location>
        <position position="254"/>
    </location>
</feature>
<keyword evidence="10 19" id="KW-0378">Hydrolase</keyword>
<feature type="compositionally biased region" description="Basic and acidic residues" evidence="20">
    <location>
        <begin position="610"/>
        <end position="656"/>
    </location>
</feature>
<evidence type="ECO:0000256" key="17">
    <source>
        <dbReference type="ARBA" id="ARBA00075120"/>
    </source>
</evidence>
<dbReference type="EMBL" id="MKHE01000008">
    <property type="protein sequence ID" value="OWK12969.1"/>
    <property type="molecule type" value="Genomic_DNA"/>
</dbReference>
<evidence type="ECO:0000256" key="19">
    <source>
        <dbReference type="PROSITE-ProRule" id="PRU01389"/>
    </source>
</evidence>
<sequence length="728" mass="81503">MSLAPAAAQAPVSVSLFDLSTDAPVLQGLRLVSHFPEEALAQALQTSCPGSEEQISPERRPLQGPLDISEKLFCSTCDQVFQNHQEQREHYKLDWHRFNLKQRLKDKPLLSALDFEKQSSTGDLSSISGSEDSDSDSEEDLQILDEERADFEKPTRPRGFHPHRVLFQNAQGQFLYAYRCVLGPRQASASTRCVVPLEKPELLLQNLRSGGPRDCVVLMAAAGHFAGAIFQGREVLTHKSFHRYTVRAKRGTAQGLRDARGAAAPSAGASLRRYNEAALYKEVRDLLAGPDWAKALEEAGTILLRAPRSGRSLFFGGHEAPLRRGDPRLWDIPLATRRPTFQELQRVLHKLTTLYVYGEDPRETGRLDLPQTHRKRVKERKSIEEERKVPSDENEAFGQNEEAPKQGLESEGEDGSQVELELVEVTLGTLDLREFEVFPKQRRRKRNKRERKQDLESGVQMTLSQQPKEDEALSGSAHLGLPWDEAMSPGQLELWDVLLAACRAGDVGMLKDRLTASPLDPGVLPLLTAPLGSGGFTLLHAAAAAGRGSVVRLLLEAGADPTVQDSRARPPYTVAADRSTRNEFRRFMEKNPDAYDYSKAQVPGPLTAEMEARQATRRKEQKAARRHREEQQRKRQEQEKQEREEQRRFAALSDREKRALAAERRLAAQLAAPNPQTSDPAVTVSNIPRCWSCGMSLQGLVPFHYLDFSFCSTRCLQDHRCRAGKPSS</sequence>
<evidence type="ECO:0000256" key="3">
    <source>
        <dbReference type="ARBA" id="ARBA00022490"/>
    </source>
</evidence>
<dbReference type="InterPro" id="IPR002110">
    <property type="entry name" value="Ankyrin_rpt"/>
</dbReference>
<keyword evidence="11" id="KW-0862">Zinc</keyword>
<dbReference type="PANTHER" id="PTHR16036">
    <property type="entry name" value="ANKYRIN REPEAT AND ZINC FINGER DOMAIN-CONTAINING PROTEIN 1"/>
    <property type="match status" value="1"/>
</dbReference>
<keyword evidence="4" id="KW-0597">Phosphoprotein</keyword>
<dbReference type="AlphaFoldDB" id="A0A212D402"/>
<evidence type="ECO:0000256" key="16">
    <source>
        <dbReference type="ARBA" id="ARBA00068037"/>
    </source>
</evidence>
<evidence type="ECO:0000256" key="7">
    <source>
        <dbReference type="ARBA" id="ARBA00022737"/>
    </source>
</evidence>
<evidence type="ECO:0000256" key="1">
    <source>
        <dbReference type="ARBA" id="ARBA00004496"/>
    </source>
</evidence>
<comment type="domain">
    <text evidence="19">The VLRF1 domain mediates binding to the 60S ribosomal subunit.</text>
</comment>
<organism evidence="22 23">
    <name type="scientific">Cervus elaphus hippelaphus</name>
    <name type="common">European red deer</name>
    <dbReference type="NCBI Taxonomy" id="46360"/>
    <lineage>
        <taxon>Eukaryota</taxon>
        <taxon>Metazoa</taxon>
        <taxon>Chordata</taxon>
        <taxon>Craniata</taxon>
        <taxon>Vertebrata</taxon>
        <taxon>Euteleostomi</taxon>
        <taxon>Mammalia</taxon>
        <taxon>Eutheria</taxon>
        <taxon>Laurasiatheria</taxon>
        <taxon>Artiodactyla</taxon>
        <taxon>Ruminantia</taxon>
        <taxon>Pecora</taxon>
        <taxon>Cervidae</taxon>
        <taxon>Cervinae</taxon>
        <taxon>Cervus</taxon>
    </lineage>
</organism>
<evidence type="ECO:0000256" key="9">
    <source>
        <dbReference type="ARBA" id="ARBA00022771"/>
    </source>
</evidence>
<dbReference type="FunFam" id="1.25.40.20:FF:000180">
    <property type="entry name" value="Ankyrin repeat and zinc finger domain containing 1"/>
    <property type="match status" value="1"/>
</dbReference>
<dbReference type="GO" id="GO:0036503">
    <property type="term" value="P:ERAD pathway"/>
    <property type="evidence" value="ECO:0007669"/>
    <property type="project" value="TreeGrafter"/>
</dbReference>
<proteinExistence type="inferred from homology"/>
<dbReference type="PROSITE" id="PS52044">
    <property type="entry name" value="VLRF1"/>
    <property type="match status" value="1"/>
</dbReference>
<feature type="compositionally biased region" description="Low complexity" evidence="20">
    <location>
        <begin position="120"/>
        <end position="130"/>
    </location>
</feature>
<dbReference type="SMART" id="SM00248">
    <property type="entry name" value="ANK"/>
    <property type="match status" value="2"/>
</dbReference>
<evidence type="ECO:0000256" key="14">
    <source>
        <dbReference type="ARBA" id="ARBA00060260"/>
    </source>
</evidence>
<feature type="repeat" description="ANK" evidence="18">
    <location>
        <begin position="534"/>
        <end position="566"/>
    </location>
</feature>
<feature type="compositionally biased region" description="Basic residues" evidence="20">
    <location>
        <begin position="441"/>
        <end position="450"/>
    </location>
</feature>
<keyword evidence="8 19" id="KW-0255">Endonuclease</keyword>
<accession>A0A212D402</accession>
<keyword evidence="12 18" id="KW-0040">ANK repeat</keyword>
<comment type="caution">
    <text evidence="22">The sequence shown here is derived from an EMBL/GenBank/DDBJ whole genome shotgun (WGS) entry which is preliminary data.</text>
</comment>
<dbReference type="Pfam" id="PF18826">
    <property type="entry name" value="bVLRF1"/>
    <property type="match status" value="1"/>
</dbReference>
<dbReference type="OrthoDB" id="429841at2759"/>
<feature type="compositionally biased region" description="Basic and acidic residues" evidence="20">
    <location>
        <begin position="380"/>
        <end position="391"/>
    </location>
</feature>
<dbReference type="InterPro" id="IPR041540">
    <property type="entry name" value="VATC"/>
</dbReference>
<dbReference type="SUPFAM" id="SSF48403">
    <property type="entry name" value="Ankyrin repeat"/>
    <property type="match status" value="1"/>
</dbReference>
<dbReference type="GO" id="GO:0004519">
    <property type="term" value="F:endonuclease activity"/>
    <property type="evidence" value="ECO:0007669"/>
    <property type="project" value="UniProtKB-KW"/>
</dbReference>
<keyword evidence="6" id="KW-0479">Metal-binding</keyword>
<dbReference type="PROSITE" id="PS50297">
    <property type="entry name" value="ANK_REP_REGION"/>
    <property type="match status" value="1"/>
</dbReference>
<evidence type="ECO:0000256" key="15">
    <source>
        <dbReference type="ARBA" id="ARBA00063963"/>
    </source>
</evidence>
<evidence type="ECO:0000256" key="20">
    <source>
        <dbReference type="SAM" id="MobiDB-lite"/>
    </source>
</evidence>
<dbReference type="PROSITE" id="PS00028">
    <property type="entry name" value="ZINC_FINGER_C2H2_1"/>
    <property type="match status" value="1"/>
</dbReference>
<dbReference type="InterPro" id="IPR041175">
    <property type="entry name" value="VLRF1/Vms1"/>
</dbReference>
<evidence type="ECO:0000256" key="13">
    <source>
        <dbReference type="ARBA" id="ARBA00023054"/>
    </source>
</evidence>